<dbReference type="InterPro" id="IPR035940">
    <property type="entry name" value="CAP_sf"/>
</dbReference>
<proteinExistence type="predicted"/>
<dbReference type="GO" id="GO:0005576">
    <property type="term" value="C:extracellular region"/>
    <property type="evidence" value="ECO:0007669"/>
    <property type="project" value="InterPro"/>
</dbReference>
<reference evidence="3 4" key="1">
    <citation type="journal article" date="2021" name="Elife">
        <title>Chloroplast acquisition without the gene transfer in kleptoplastic sea slugs, Plakobranchus ocellatus.</title>
        <authorList>
            <person name="Maeda T."/>
            <person name="Takahashi S."/>
            <person name="Yoshida T."/>
            <person name="Shimamura S."/>
            <person name="Takaki Y."/>
            <person name="Nagai Y."/>
            <person name="Toyoda A."/>
            <person name="Suzuki Y."/>
            <person name="Arimoto A."/>
            <person name="Ishii H."/>
            <person name="Satoh N."/>
            <person name="Nishiyama T."/>
            <person name="Hasebe M."/>
            <person name="Maruyama T."/>
            <person name="Minagawa J."/>
            <person name="Obokata J."/>
            <person name="Shigenobu S."/>
        </authorList>
    </citation>
    <scope>NUCLEOTIDE SEQUENCE [LARGE SCALE GENOMIC DNA]</scope>
</reference>
<comment type="caution">
    <text evidence="3">The sequence shown here is derived from an EMBL/GenBank/DDBJ whole genome shotgun (WGS) entry which is preliminary data.</text>
</comment>
<feature type="compositionally biased region" description="Basic and acidic residues" evidence="1">
    <location>
        <begin position="20"/>
        <end position="43"/>
    </location>
</feature>
<dbReference type="EMBL" id="BLXT01004630">
    <property type="protein sequence ID" value="GFO15810.1"/>
    <property type="molecule type" value="Genomic_DNA"/>
</dbReference>
<dbReference type="InterPro" id="IPR002413">
    <property type="entry name" value="V5_allergen-like"/>
</dbReference>
<dbReference type="SUPFAM" id="SSF55797">
    <property type="entry name" value="PR-1-like"/>
    <property type="match status" value="1"/>
</dbReference>
<dbReference type="PROSITE" id="PS01009">
    <property type="entry name" value="CRISP_1"/>
    <property type="match status" value="1"/>
</dbReference>
<dbReference type="Proteomes" id="UP000735302">
    <property type="component" value="Unassembled WGS sequence"/>
</dbReference>
<feature type="region of interest" description="Disordered" evidence="1">
    <location>
        <begin position="1"/>
        <end position="43"/>
    </location>
</feature>
<dbReference type="InterPro" id="IPR014044">
    <property type="entry name" value="CAP_dom"/>
</dbReference>
<dbReference type="PRINTS" id="PR00838">
    <property type="entry name" value="V5ALLERGEN"/>
</dbReference>
<dbReference type="AlphaFoldDB" id="A0AAV4B9N8"/>
<dbReference type="PANTHER" id="PTHR10334">
    <property type="entry name" value="CYSTEINE-RICH SECRETORY PROTEIN-RELATED"/>
    <property type="match status" value="1"/>
</dbReference>
<keyword evidence="4" id="KW-1185">Reference proteome</keyword>
<gene>
    <name evidence="3" type="ORF">PoB_004231500</name>
</gene>
<feature type="compositionally biased region" description="Polar residues" evidence="1">
    <location>
        <begin position="7"/>
        <end position="18"/>
    </location>
</feature>
<organism evidence="3 4">
    <name type="scientific">Plakobranchus ocellatus</name>
    <dbReference type="NCBI Taxonomy" id="259542"/>
    <lineage>
        <taxon>Eukaryota</taxon>
        <taxon>Metazoa</taxon>
        <taxon>Spiralia</taxon>
        <taxon>Lophotrochozoa</taxon>
        <taxon>Mollusca</taxon>
        <taxon>Gastropoda</taxon>
        <taxon>Heterobranchia</taxon>
        <taxon>Euthyneura</taxon>
        <taxon>Panpulmonata</taxon>
        <taxon>Sacoglossa</taxon>
        <taxon>Placobranchoidea</taxon>
        <taxon>Plakobranchidae</taxon>
        <taxon>Plakobranchus</taxon>
    </lineage>
</organism>
<evidence type="ECO:0000259" key="2">
    <source>
        <dbReference type="SMART" id="SM00198"/>
    </source>
</evidence>
<feature type="domain" description="SCP" evidence="2">
    <location>
        <begin position="38"/>
        <end position="172"/>
    </location>
</feature>
<dbReference type="FunFam" id="3.40.33.10:FF:000002">
    <property type="entry name" value="Golgi-associated plant pathogenesis-related protein 1"/>
    <property type="match status" value="1"/>
</dbReference>
<evidence type="ECO:0000256" key="1">
    <source>
        <dbReference type="SAM" id="MobiDB-lite"/>
    </source>
</evidence>
<evidence type="ECO:0000313" key="3">
    <source>
        <dbReference type="EMBL" id="GFO15810.1"/>
    </source>
</evidence>
<evidence type="ECO:0000313" key="4">
    <source>
        <dbReference type="Proteomes" id="UP000735302"/>
    </source>
</evidence>
<dbReference type="PRINTS" id="PR00837">
    <property type="entry name" value="V5TPXLIKE"/>
</dbReference>
<name>A0AAV4B9N8_9GAST</name>
<dbReference type="InterPro" id="IPR034113">
    <property type="entry name" value="SCP_GAPR1-like"/>
</dbReference>
<dbReference type="InterPro" id="IPR018244">
    <property type="entry name" value="Allrgn_V5/Tpx1_CS"/>
</dbReference>
<dbReference type="SMART" id="SM00198">
    <property type="entry name" value="SCP"/>
    <property type="match status" value="1"/>
</dbReference>
<sequence>MGCGSSKDITTNGTTNPDASLEKEKEPEVPKEKSALEKFREESLIAHNHKRSLHGAPPMKLSSELNSIAQSYAEHLAKTGAFEHSARERRKGAGENLAAHSNPINGAAVVDMWYNEIKDYDWSRPEFQPSTGHFTQVIWKESAHLGMGMSEKGSNGMYVFVANYSPAGNMMGAFQDNVLPL</sequence>
<dbReference type="CDD" id="cd05382">
    <property type="entry name" value="CAP_GAPR1-like"/>
    <property type="match status" value="1"/>
</dbReference>
<dbReference type="Pfam" id="PF00188">
    <property type="entry name" value="CAP"/>
    <property type="match status" value="1"/>
</dbReference>
<dbReference type="Gene3D" id="3.40.33.10">
    <property type="entry name" value="CAP"/>
    <property type="match status" value="1"/>
</dbReference>
<protein>
    <submittedName>
        <fullName evidence="3">Golgi-associated plant pathogenesis-related protein 1</fullName>
    </submittedName>
</protein>
<dbReference type="InterPro" id="IPR001283">
    <property type="entry name" value="CRISP-related"/>
</dbReference>
<accession>A0AAV4B9N8</accession>